<name>X1NU67_9ZZZZ</name>
<protein>
    <submittedName>
        <fullName evidence="2">Uncharacterized protein</fullName>
    </submittedName>
</protein>
<feature type="transmembrane region" description="Helical" evidence="1">
    <location>
        <begin position="37"/>
        <end position="58"/>
    </location>
</feature>
<comment type="caution">
    <text evidence="2">The sequence shown here is derived from an EMBL/GenBank/DDBJ whole genome shotgun (WGS) entry which is preliminary data.</text>
</comment>
<keyword evidence="1" id="KW-0812">Transmembrane</keyword>
<reference evidence="2" key="1">
    <citation type="journal article" date="2014" name="Front. Microbiol.">
        <title>High frequency of phylogenetically diverse reductive dehalogenase-homologous genes in deep subseafloor sedimentary metagenomes.</title>
        <authorList>
            <person name="Kawai M."/>
            <person name="Futagami T."/>
            <person name="Toyoda A."/>
            <person name="Takaki Y."/>
            <person name="Nishi S."/>
            <person name="Hori S."/>
            <person name="Arai W."/>
            <person name="Tsubouchi T."/>
            <person name="Morono Y."/>
            <person name="Uchiyama I."/>
            <person name="Ito T."/>
            <person name="Fujiyama A."/>
            <person name="Inagaki F."/>
            <person name="Takami H."/>
        </authorList>
    </citation>
    <scope>NUCLEOTIDE SEQUENCE</scope>
    <source>
        <strain evidence="2">Expedition CK06-06</strain>
    </source>
</reference>
<keyword evidence="1" id="KW-1133">Transmembrane helix</keyword>
<evidence type="ECO:0000256" key="1">
    <source>
        <dbReference type="SAM" id="Phobius"/>
    </source>
</evidence>
<gene>
    <name evidence="2" type="ORF">S06H3_63754</name>
</gene>
<proteinExistence type="predicted"/>
<organism evidence="2">
    <name type="scientific">marine sediment metagenome</name>
    <dbReference type="NCBI Taxonomy" id="412755"/>
    <lineage>
        <taxon>unclassified sequences</taxon>
        <taxon>metagenomes</taxon>
        <taxon>ecological metagenomes</taxon>
    </lineage>
</organism>
<dbReference type="AlphaFoldDB" id="X1NU67"/>
<keyword evidence="1" id="KW-0472">Membrane</keyword>
<dbReference type="EMBL" id="BARV01042375">
    <property type="protein sequence ID" value="GAI47572.1"/>
    <property type="molecule type" value="Genomic_DNA"/>
</dbReference>
<accession>X1NU67</accession>
<sequence>MLWGFAFGLALAVPFVFQVSQKVPFDELQLIWDARQILYLFAYYLLFFIPFFFAGAICPYARPYIQKMTVIPQT</sequence>
<evidence type="ECO:0000313" key="2">
    <source>
        <dbReference type="EMBL" id="GAI47572.1"/>
    </source>
</evidence>